<name>A0AAV1WAP8_LUPLU</name>
<sequence>MDPKSTNKNDEVNAMMVNLDSNITKEKKKEIEEEDPQGQDLANILAKSILESYQQFCAMRDAQISENVIASLSETQKNGEKIKNPLVAEQDVTFSLPKDCDLTSFKDMGEVLPKLEGWKIQSTQRPTKTCDTEQRVKKAKKLKKIHTSEEKNENPKPNCASIENVQNFQQAEGKKDIPESSNSSKSLINAVSGKPYSCYQRLEDISDDFSIYDDLIESYYS</sequence>
<dbReference type="Proteomes" id="UP001497480">
    <property type="component" value="Unassembled WGS sequence"/>
</dbReference>
<accession>A0AAV1WAP8</accession>
<proteinExistence type="predicted"/>
<gene>
    <name evidence="2" type="ORF">LLUT_LOCUS7086</name>
</gene>
<feature type="region of interest" description="Disordered" evidence="1">
    <location>
        <begin position="141"/>
        <end position="160"/>
    </location>
</feature>
<keyword evidence="3" id="KW-1185">Reference proteome</keyword>
<dbReference type="AlphaFoldDB" id="A0AAV1WAP8"/>
<evidence type="ECO:0000256" key="1">
    <source>
        <dbReference type="SAM" id="MobiDB-lite"/>
    </source>
</evidence>
<evidence type="ECO:0000313" key="3">
    <source>
        <dbReference type="Proteomes" id="UP001497480"/>
    </source>
</evidence>
<protein>
    <submittedName>
        <fullName evidence="2">Uncharacterized protein</fullName>
    </submittedName>
</protein>
<reference evidence="2 3" key="1">
    <citation type="submission" date="2024-03" db="EMBL/GenBank/DDBJ databases">
        <authorList>
            <person name="Martinez-Hernandez J."/>
        </authorList>
    </citation>
    <scope>NUCLEOTIDE SEQUENCE [LARGE SCALE GENOMIC DNA]</scope>
</reference>
<evidence type="ECO:0000313" key="2">
    <source>
        <dbReference type="EMBL" id="CAL0306026.1"/>
    </source>
</evidence>
<comment type="caution">
    <text evidence="2">The sequence shown here is derived from an EMBL/GenBank/DDBJ whole genome shotgun (WGS) entry which is preliminary data.</text>
</comment>
<dbReference type="EMBL" id="CAXHTB010000005">
    <property type="protein sequence ID" value="CAL0306026.1"/>
    <property type="molecule type" value="Genomic_DNA"/>
</dbReference>
<organism evidence="2 3">
    <name type="scientific">Lupinus luteus</name>
    <name type="common">European yellow lupine</name>
    <dbReference type="NCBI Taxonomy" id="3873"/>
    <lineage>
        <taxon>Eukaryota</taxon>
        <taxon>Viridiplantae</taxon>
        <taxon>Streptophyta</taxon>
        <taxon>Embryophyta</taxon>
        <taxon>Tracheophyta</taxon>
        <taxon>Spermatophyta</taxon>
        <taxon>Magnoliopsida</taxon>
        <taxon>eudicotyledons</taxon>
        <taxon>Gunneridae</taxon>
        <taxon>Pentapetalae</taxon>
        <taxon>rosids</taxon>
        <taxon>fabids</taxon>
        <taxon>Fabales</taxon>
        <taxon>Fabaceae</taxon>
        <taxon>Papilionoideae</taxon>
        <taxon>50 kb inversion clade</taxon>
        <taxon>genistoids sensu lato</taxon>
        <taxon>core genistoids</taxon>
        <taxon>Genisteae</taxon>
        <taxon>Lupinus</taxon>
    </lineage>
</organism>